<dbReference type="Proteomes" id="UP000886611">
    <property type="component" value="Unassembled WGS sequence"/>
</dbReference>
<dbReference type="PANTHER" id="PTHR32344:SF1">
    <property type="entry name" value="U1-TYPE DOMAIN-CONTAINING PROTEIN"/>
    <property type="match status" value="1"/>
</dbReference>
<accession>A0A8X7WXY5</accession>
<dbReference type="EMBL" id="JAATIS010008602">
    <property type="protein sequence ID" value="KAG2457022.1"/>
    <property type="molecule type" value="Genomic_DNA"/>
</dbReference>
<reference evidence="1 2" key="1">
    <citation type="journal article" date="2021" name="Cell">
        <title>Tracing the genetic footprints of vertebrate landing in non-teleost ray-finned fishes.</title>
        <authorList>
            <person name="Bi X."/>
            <person name="Wang K."/>
            <person name="Yang L."/>
            <person name="Pan H."/>
            <person name="Jiang H."/>
            <person name="Wei Q."/>
            <person name="Fang M."/>
            <person name="Yu H."/>
            <person name="Zhu C."/>
            <person name="Cai Y."/>
            <person name="He Y."/>
            <person name="Gan X."/>
            <person name="Zeng H."/>
            <person name="Yu D."/>
            <person name="Zhu Y."/>
            <person name="Jiang H."/>
            <person name="Qiu Q."/>
            <person name="Yang H."/>
            <person name="Zhang Y.E."/>
            <person name="Wang W."/>
            <person name="Zhu M."/>
            <person name="He S."/>
            <person name="Zhang G."/>
        </authorList>
    </citation>
    <scope>NUCLEOTIDE SEQUENCE [LARGE SCALE GENOMIC DNA]</scope>
    <source>
        <strain evidence="1">Bchr_013</strain>
    </source>
</reference>
<dbReference type="InterPro" id="IPR033375">
    <property type="entry name" value="Cggbp1"/>
</dbReference>
<dbReference type="GO" id="GO:0003690">
    <property type="term" value="F:double-stranded DNA binding"/>
    <property type="evidence" value="ECO:0007669"/>
    <property type="project" value="InterPro"/>
</dbReference>
<proteinExistence type="predicted"/>
<dbReference type="AlphaFoldDB" id="A0A8X7WXY5"/>
<feature type="non-terminal residue" evidence="1">
    <location>
        <position position="127"/>
    </location>
</feature>
<evidence type="ECO:0000313" key="1">
    <source>
        <dbReference type="EMBL" id="KAG2457022.1"/>
    </source>
</evidence>
<feature type="non-terminal residue" evidence="1">
    <location>
        <position position="1"/>
    </location>
</feature>
<keyword evidence="2" id="KW-1185">Reference proteome</keyword>
<organism evidence="1 2">
    <name type="scientific">Polypterus senegalus</name>
    <name type="common">Senegal bichir</name>
    <dbReference type="NCBI Taxonomy" id="55291"/>
    <lineage>
        <taxon>Eukaryota</taxon>
        <taxon>Metazoa</taxon>
        <taxon>Chordata</taxon>
        <taxon>Craniata</taxon>
        <taxon>Vertebrata</taxon>
        <taxon>Euteleostomi</taxon>
        <taxon>Actinopterygii</taxon>
        <taxon>Polypteriformes</taxon>
        <taxon>Polypteridae</taxon>
        <taxon>Polypterus</taxon>
    </lineage>
</organism>
<dbReference type="GO" id="GO:0005634">
    <property type="term" value="C:nucleus"/>
    <property type="evidence" value="ECO:0007669"/>
    <property type="project" value="InterPro"/>
</dbReference>
<sequence>MNDPTSSKRQSTITGCNEQSTAAKDTLVMELVEAFMAANIPLEKVDNPTMRSFMQKNPKGGGGIPQANTLRELYVTRIFNQQQANIIAKLAGQKVVVIANETTDVVGRYAVNVLIQPLLNQMNAQQC</sequence>
<dbReference type="PANTHER" id="PTHR32344">
    <property type="entry name" value="U1-TYPE DOMAIN-CONTAINING PROTEIN"/>
    <property type="match status" value="1"/>
</dbReference>
<name>A0A8X7WXY5_POLSE</name>
<dbReference type="GO" id="GO:0006357">
    <property type="term" value="P:regulation of transcription by RNA polymerase II"/>
    <property type="evidence" value="ECO:0007669"/>
    <property type="project" value="InterPro"/>
</dbReference>
<protein>
    <submittedName>
        <fullName evidence="1">CGBP1 protein</fullName>
    </submittedName>
</protein>
<gene>
    <name evidence="1" type="primary">Cggbp1_0</name>
    <name evidence="1" type="ORF">GTO96_0013602</name>
</gene>
<comment type="caution">
    <text evidence="1">The sequence shown here is derived from an EMBL/GenBank/DDBJ whole genome shotgun (WGS) entry which is preliminary data.</text>
</comment>
<evidence type="ECO:0000313" key="2">
    <source>
        <dbReference type="Proteomes" id="UP000886611"/>
    </source>
</evidence>